<feature type="transmembrane region" description="Helical" evidence="2">
    <location>
        <begin position="157"/>
        <end position="186"/>
    </location>
</feature>
<evidence type="ECO:0000256" key="1">
    <source>
        <dbReference type="SAM" id="MobiDB-lite"/>
    </source>
</evidence>
<dbReference type="PANTHER" id="PTHR38694:SF1">
    <property type="entry name" value="PEROXIN DOMAIN-CONTAINING PROTEIN"/>
    <property type="match status" value="1"/>
</dbReference>
<feature type="region of interest" description="Disordered" evidence="1">
    <location>
        <begin position="236"/>
        <end position="255"/>
    </location>
</feature>
<feature type="compositionally biased region" description="Basic and acidic residues" evidence="1">
    <location>
        <begin position="354"/>
        <end position="372"/>
    </location>
</feature>
<dbReference type="AlphaFoldDB" id="A0AAD4F076"/>
<dbReference type="EMBL" id="JAHCVI010000001">
    <property type="protein sequence ID" value="KAG7290906.1"/>
    <property type="molecule type" value="Genomic_DNA"/>
</dbReference>
<feature type="region of interest" description="Disordered" evidence="1">
    <location>
        <begin position="337"/>
        <end position="375"/>
    </location>
</feature>
<proteinExistence type="predicted"/>
<evidence type="ECO:0000256" key="2">
    <source>
        <dbReference type="SAM" id="Phobius"/>
    </source>
</evidence>
<dbReference type="Pfam" id="PF11696">
    <property type="entry name" value="DUF3292"/>
    <property type="match status" value="1"/>
</dbReference>
<accession>A0AAD4F076</accession>
<name>A0AAD4F076_9PEZI</name>
<evidence type="ECO:0000313" key="4">
    <source>
        <dbReference type="Proteomes" id="UP001197093"/>
    </source>
</evidence>
<comment type="caution">
    <text evidence="3">The sequence shown here is derived from an EMBL/GenBank/DDBJ whole genome shotgun (WGS) entry which is preliminary data.</text>
</comment>
<dbReference type="InterPro" id="IPR021709">
    <property type="entry name" value="DUF3292"/>
</dbReference>
<gene>
    <name evidence="3" type="ORF">NEMBOFW57_000911</name>
</gene>
<keyword evidence="2" id="KW-0472">Membrane</keyword>
<reference evidence="3" key="1">
    <citation type="submission" date="2023-02" db="EMBL/GenBank/DDBJ databases">
        <authorList>
            <person name="Palmer J.M."/>
        </authorList>
    </citation>
    <scope>NUCLEOTIDE SEQUENCE</scope>
    <source>
        <strain evidence="3">FW57</strain>
    </source>
</reference>
<protein>
    <submittedName>
        <fullName evidence="3">Uncharacterized protein</fullName>
    </submittedName>
</protein>
<organism evidence="3 4">
    <name type="scientific">Staphylotrichum longicolle</name>
    <dbReference type="NCBI Taxonomy" id="669026"/>
    <lineage>
        <taxon>Eukaryota</taxon>
        <taxon>Fungi</taxon>
        <taxon>Dikarya</taxon>
        <taxon>Ascomycota</taxon>
        <taxon>Pezizomycotina</taxon>
        <taxon>Sordariomycetes</taxon>
        <taxon>Sordariomycetidae</taxon>
        <taxon>Sordariales</taxon>
        <taxon>Chaetomiaceae</taxon>
        <taxon>Staphylotrichum</taxon>
    </lineage>
</organism>
<evidence type="ECO:0000313" key="3">
    <source>
        <dbReference type="EMBL" id="KAG7290906.1"/>
    </source>
</evidence>
<keyword evidence="2" id="KW-0812">Transmembrane</keyword>
<keyword evidence="2" id="KW-1133">Transmembrane helix</keyword>
<dbReference type="Proteomes" id="UP001197093">
    <property type="component" value="Unassembled WGS sequence"/>
</dbReference>
<keyword evidence="4" id="KW-1185">Reference proteome</keyword>
<feature type="region of interest" description="Disordered" evidence="1">
    <location>
        <begin position="57"/>
        <end position="81"/>
    </location>
</feature>
<sequence length="464" mass="49740">MALTDMATGGLTKPRAGVLGATDAVTGAPENFKGEAVENEASNFVTGVVGIAVNTLTAQDPEDEPENQKGESHPTDNMPHPNEATTLFAVAKDKAAGISEPSHDKSKYPMETIMWSKMLPLLRLLHFVSDNWERVANALDPTPPFPKGKLRVRLAGLLSPMLMVCVCFSAATMVKAITFIFGAVFFGDPMIRRTTQWLDRWHPGWTQLLRPEAHILRGAPNDAQLAITLLRLGEAHGTPFPPAPSTNEGPPKEPVQLTAADMDATGADAPLGATQDEIDEAKAADPATLDQAGGPDSEIKDVGGPKTSRLLALVKGSAKLGVKAALQVDKLRAKAGRESAKNRLGAVPPEEGAAGDHKEGPTEFSARWEGKPGHIRVGPGPDGFVSFNDDWRIRAADITELRKHSGMGAPKLKLAVGWAMDRDVADGIEIKDRNGNSYVLSAVLLRDQLFNRLCAMGGQKWEVW</sequence>
<dbReference type="PANTHER" id="PTHR38694">
    <property type="entry name" value="CONSERVED EXPRESSED PROTEIN"/>
    <property type="match status" value="1"/>
</dbReference>